<evidence type="ECO:0000313" key="1">
    <source>
        <dbReference type="EMBL" id="ERL51531.1"/>
    </source>
</evidence>
<proteinExistence type="predicted"/>
<dbReference type="Proteomes" id="UP000019113">
    <property type="component" value="Unassembled WGS sequence"/>
</dbReference>
<sequence>MMADPIRSSMGRGGDQSLKEFCVDLSDSMSDIIVMKSDRTMNVFDDECV</sequence>
<name>W1N8K0_9GAMM</name>
<reference evidence="1 2" key="1">
    <citation type="submission" date="2013-08" db="EMBL/GenBank/DDBJ databases">
        <title>draft genome of Halomonas huanghegensis, strain BJGMM-B45T.</title>
        <authorList>
            <person name="Miao C."/>
            <person name="Wan Y."/>
            <person name="Jin W."/>
        </authorList>
    </citation>
    <scope>NUCLEOTIDE SEQUENCE [LARGE SCALE GENOMIC DNA]</scope>
    <source>
        <strain evidence="1 2">BJGMM-B45</strain>
    </source>
</reference>
<gene>
    <name evidence="1" type="ORF">BJB45_14015</name>
</gene>
<evidence type="ECO:0000313" key="2">
    <source>
        <dbReference type="Proteomes" id="UP000019113"/>
    </source>
</evidence>
<keyword evidence="2" id="KW-1185">Reference proteome</keyword>
<organism evidence="1 2">
    <name type="scientific">Halomonas huangheensis</name>
    <dbReference type="NCBI Taxonomy" id="1178482"/>
    <lineage>
        <taxon>Bacteria</taxon>
        <taxon>Pseudomonadati</taxon>
        <taxon>Pseudomonadota</taxon>
        <taxon>Gammaproteobacteria</taxon>
        <taxon>Oceanospirillales</taxon>
        <taxon>Halomonadaceae</taxon>
        <taxon>Halomonas</taxon>
    </lineage>
</organism>
<accession>W1N8K0</accession>
<comment type="caution">
    <text evidence="1">The sequence shown here is derived from an EMBL/GenBank/DDBJ whole genome shotgun (WGS) entry which is preliminary data.</text>
</comment>
<dbReference type="AlphaFoldDB" id="W1N8K0"/>
<dbReference type="EMBL" id="AVBC01000025">
    <property type="protein sequence ID" value="ERL51531.1"/>
    <property type="molecule type" value="Genomic_DNA"/>
</dbReference>
<protein>
    <submittedName>
        <fullName evidence="1">Uncharacterized protein</fullName>
    </submittedName>
</protein>